<feature type="region of interest" description="Disordered" evidence="1">
    <location>
        <begin position="940"/>
        <end position="1003"/>
    </location>
</feature>
<feature type="compositionally biased region" description="Polar residues" evidence="1">
    <location>
        <begin position="392"/>
        <end position="409"/>
    </location>
</feature>
<sequence length="1258" mass="139775">MQINHNLILIRSGSNKKTGKHRTGQQNSESNVESGLDLSDLDLSSIEFSEREMRALSGLTPALSRRLQRQLLAHLPAAAARQLRRTLSLHAPAPPAAPVSAQPARSLSVDHDQPPAPAEPCDAVATPTPPKASTPPAAPTPPGVREPTTPIEEPLPTTDHQNIVKETKEESLMDVAAPQFSTLPRPRRRSSSREVTPILAAVDVECPSPNSLIREPIVSRPRERPLLSKYLTPERTFSLDESYGSDGGSGTSEPNYTSSYGNTAAGAAGVGLRRHSLRAGSGDQPRRRVSRFLRSDFFDSPPDENLYERHRKERELETQKILREIREKRNKSQEAAAAKSPTDIADAPPAFRDDVIPPKKSLSPIGIVTSKERSRSNTPFFPMLDNIKETAVDSSASTSNSKRYTSLESARQKSVIDENSSKDSRLIRPKSYPVKTLDSIDEPSENVLPETSFSRDYDSKERSLPRESKLIRPKSYPASSPSPEKVYISRNVKKEDSKETSPKDEPVNPEIKSDVEVSFSITLPRKKPEAMTKPDPVKNDVKLENNAEFKSETESKPSDATLSLKKYSIIKNRENDKSEAPEVKVENSIIVPNGGPSVDVTKVTSNGDAKHTTTDQSTKKDELVTKTGDTEQPEKKVTVKKKIIRKVSSKSKTDMGTNQDTSDAKVTSEKKKVTKKVKEKVADDDATKSTTVTKKKSVLQSIGHKLEKFASNKSSSPEKSAENNTRNETKKDNSKLSRLQREQSVPVNVEPTTESNLIKRAVTLTDVAALETQNTPPTKTTVSKVLGLFKKFEPKERSKPVVEKVLSESVEPQTETNGNTESNTAESNEDSLDKDKPRRPTSLLLNGVGSKSKYGRTSSDSVSTLTTDNDSNRSVSKKENESKSNIRNSLKLDFSRLPRVKKIVPTNPVIEPQIMNISSVDGETEKKDIPEKNAILVDSSLNTDYNESQSRSRSRSRSTISNSELKSDVSADNKLPDRTLSPSEHATVHLRSHDSTTPEKEDIVDRIRRKSFYSRFNEKKQRRKSSLVGPGATEYDPVARIHAQPTDTKYDVSPTSPLTYDLSPISPGLSVSSDLSPSTERYRSLLTDLPVNTRSNIRFENYGLNDKIDTYRSLDRNDFRKYPGSRSYLDYDQPSSYTANRYSRTKSLLDSCDAAEDNSLVNSLRDPHKYNRTISMYSPGNYATYRPKRTTRNSAIILKESEKEPSPENILEKIRQRKKISISVTRKPDTEKETLPRSNISPKGDREGDGAECSEKVD</sequence>
<feature type="compositionally biased region" description="Basic and acidic residues" evidence="1">
    <location>
        <begin position="306"/>
        <end position="332"/>
    </location>
</feature>
<accession>A0A922MQE4</accession>
<feature type="region of interest" description="Disordered" evidence="1">
    <location>
        <begin position="1"/>
        <end position="35"/>
    </location>
</feature>
<feature type="compositionally biased region" description="Basic and acidic residues" evidence="1">
    <location>
        <begin position="991"/>
        <end position="1003"/>
    </location>
</feature>
<feature type="compositionally biased region" description="Low complexity" evidence="1">
    <location>
        <begin position="146"/>
        <end position="158"/>
    </location>
</feature>
<proteinExistence type="predicted"/>
<feature type="compositionally biased region" description="Polar residues" evidence="1">
    <location>
        <begin position="251"/>
        <end position="262"/>
    </location>
</feature>
<comment type="caution">
    <text evidence="2">The sequence shown here is derived from an EMBL/GenBank/DDBJ whole genome shotgun (WGS) entry which is preliminary data.</text>
</comment>
<feature type="compositionally biased region" description="Basic and acidic residues" evidence="1">
    <location>
        <begin position="410"/>
        <end position="426"/>
    </location>
</feature>
<feature type="compositionally biased region" description="Basic residues" evidence="1">
    <location>
        <begin position="638"/>
        <end position="649"/>
    </location>
</feature>
<feature type="compositionally biased region" description="Basic and acidic residues" evidence="1">
    <location>
        <begin position="526"/>
        <end position="557"/>
    </location>
</feature>
<feature type="region of interest" description="Disordered" evidence="1">
    <location>
        <begin position="1018"/>
        <end position="1055"/>
    </location>
</feature>
<dbReference type="AlphaFoldDB" id="A0A922MQE4"/>
<feature type="compositionally biased region" description="Basic and acidic residues" evidence="1">
    <location>
        <begin position="662"/>
        <end position="671"/>
    </location>
</feature>
<feature type="compositionally biased region" description="Basic and acidic residues" evidence="1">
    <location>
        <begin position="571"/>
        <end position="585"/>
    </location>
</feature>
<feature type="compositionally biased region" description="Polar residues" evidence="1">
    <location>
        <begin position="24"/>
        <end position="33"/>
    </location>
</feature>
<feature type="compositionally biased region" description="Basic and acidic residues" evidence="1">
    <location>
        <begin position="453"/>
        <end position="470"/>
    </location>
</feature>
<feature type="compositionally biased region" description="Basic and acidic residues" evidence="1">
    <location>
        <begin position="1243"/>
        <end position="1258"/>
    </location>
</feature>
<feature type="region of interest" description="Disordered" evidence="1">
    <location>
        <begin position="789"/>
        <end position="885"/>
    </location>
</feature>
<feature type="compositionally biased region" description="Polar residues" evidence="1">
    <location>
        <begin position="810"/>
        <end position="826"/>
    </location>
</feature>
<gene>
    <name evidence="2" type="ORF">HF086_012653</name>
</gene>
<feature type="compositionally biased region" description="Basic and acidic residues" evidence="1">
    <location>
        <begin position="162"/>
        <end position="171"/>
    </location>
</feature>
<name>A0A922MQE4_SPOEX</name>
<feature type="compositionally biased region" description="Polar residues" evidence="1">
    <location>
        <begin position="742"/>
        <end position="756"/>
    </location>
</feature>
<dbReference type="EMBL" id="JACEFF010000237">
    <property type="protein sequence ID" value="KAH9641366.1"/>
    <property type="molecule type" value="Genomic_DNA"/>
</dbReference>
<feature type="compositionally biased region" description="Basic and acidic residues" evidence="1">
    <location>
        <begin position="790"/>
        <end position="806"/>
    </location>
</feature>
<feature type="compositionally biased region" description="Basic and acidic residues" evidence="1">
    <location>
        <begin position="492"/>
        <end position="515"/>
    </location>
</feature>
<evidence type="ECO:0000256" key="1">
    <source>
        <dbReference type="SAM" id="MobiDB-lite"/>
    </source>
</evidence>
<evidence type="ECO:0000313" key="3">
    <source>
        <dbReference type="Proteomes" id="UP000814243"/>
    </source>
</evidence>
<protein>
    <submittedName>
        <fullName evidence="2">Uncharacterized protein</fullName>
    </submittedName>
</protein>
<dbReference type="Proteomes" id="UP000814243">
    <property type="component" value="Unassembled WGS sequence"/>
</dbReference>
<feature type="region of interest" description="Disordered" evidence="1">
    <location>
        <begin position="1221"/>
        <end position="1258"/>
    </location>
</feature>
<feature type="compositionally biased region" description="Basic and acidic residues" evidence="1">
    <location>
        <begin position="608"/>
        <end position="637"/>
    </location>
</feature>
<feature type="compositionally biased region" description="Basic and acidic residues" evidence="1">
    <location>
        <begin position="1226"/>
        <end position="1235"/>
    </location>
</feature>
<feature type="compositionally biased region" description="Basic and acidic residues" evidence="1">
    <location>
        <begin position="719"/>
        <end position="741"/>
    </location>
</feature>
<feature type="compositionally biased region" description="Pro residues" evidence="1">
    <location>
        <begin position="127"/>
        <end position="144"/>
    </location>
</feature>
<evidence type="ECO:0000313" key="2">
    <source>
        <dbReference type="EMBL" id="KAH9641366.1"/>
    </source>
</evidence>
<feature type="region of interest" description="Disordered" evidence="1">
    <location>
        <begin position="229"/>
        <end position="760"/>
    </location>
</feature>
<feature type="region of interest" description="Disordered" evidence="1">
    <location>
        <begin position="92"/>
        <end position="194"/>
    </location>
</feature>
<feature type="compositionally biased region" description="Basic and acidic residues" evidence="1">
    <location>
        <begin position="965"/>
        <end position="977"/>
    </location>
</feature>
<organism evidence="2 3">
    <name type="scientific">Spodoptera exigua</name>
    <name type="common">Beet armyworm</name>
    <name type="synonym">Noctua fulgens</name>
    <dbReference type="NCBI Taxonomy" id="7107"/>
    <lineage>
        <taxon>Eukaryota</taxon>
        <taxon>Metazoa</taxon>
        <taxon>Ecdysozoa</taxon>
        <taxon>Arthropoda</taxon>
        <taxon>Hexapoda</taxon>
        <taxon>Insecta</taxon>
        <taxon>Pterygota</taxon>
        <taxon>Neoptera</taxon>
        <taxon>Endopterygota</taxon>
        <taxon>Lepidoptera</taxon>
        <taxon>Glossata</taxon>
        <taxon>Ditrysia</taxon>
        <taxon>Noctuoidea</taxon>
        <taxon>Noctuidae</taxon>
        <taxon>Amphipyrinae</taxon>
        <taxon>Spodoptera</taxon>
    </lineage>
</organism>
<reference evidence="2" key="1">
    <citation type="journal article" date="2021" name="G3 (Bethesda)">
        <title>Genome and transcriptome analysis of the beet armyworm Spodoptera exigua reveals targets for pest control. .</title>
        <authorList>
            <person name="Simon S."/>
            <person name="Breeschoten T."/>
            <person name="Jansen H.J."/>
            <person name="Dirks R.P."/>
            <person name="Schranz M.E."/>
            <person name="Ros V.I.D."/>
        </authorList>
    </citation>
    <scope>NUCLEOTIDE SEQUENCE</scope>
    <source>
        <strain evidence="2">TB_SE_WUR_2020</strain>
    </source>
</reference>
<feature type="compositionally biased region" description="Low complexity" evidence="1">
    <location>
        <begin position="857"/>
        <end position="874"/>
    </location>
</feature>